<keyword evidence="4 8" id="KW-1133">Transmembrane helix</keyword>
<dbReference type="PANTHER" id="PTHR14856">
    <property type="entry name" value="PQ-LOOP REPEAT-CONTAINING PROTEIN 1-LIKE PROTEIN"/>
    <property type="match status" value="1"/>
</dbReference>
<dbReference type="EMBL" id="NCKU01003572">
    <property type="protein sequence ID" value="RWS07267.1"/>
    <property type="molecule type" value="Genomic_DNA"/>
</dbReference>
<dbReference type="AlphaFoldDB" id="A0A3S3QCY9"/>
<dbReference type="SMART" id="SM00679">
    <property type="entry name" value="CTNS"/>
    <property type="match status" value="2"/>
</dbReference>
<keyword evidence="2 8" id="KW-0812">Transmembrane</keyword>
<name>A0A3S3QCY9_9ACAR</name>
<dbReference type="GO" id="GO:0042147">
    <property type="term" value="P:retrograde transport, endosome to Golgi"/>
    <property type="evidence" value="ECO:0007669"/>
    <property type="project" value="TreeGrafter"/>
</dbReference>
<keyword evidence="11" id="KW-1185">Reference proteome</keyword>
<evidence type="ECO:0000256" key="1">
    <source>
        <dbReference type="ARBA" id="ARBA00004141"/>
    </source>
</evidence>
<organism evidence="10 11">
    <name type="scientific">Dinothrombium tinctorium</name>
    <dbReference type="NCBI Taxonomy" id="1965070"/>
    <lineage>
        <taxon>Eukaryota</taxon>
        <taxon>Metazoa</taxon>
        <taxon>Ecdysozoa</taxon>
        <taxon>Arthropoda</taxon>
        <taxon>Chelicerata</taxon>
        <taxon>Arachnida</taxon>
        <taxon>Acari</taxon>
        <taxon>Acariformes</taxon>
        <taxon>Trombidiformes</taxon>
        <taxon>Prostigmata</taxon>
        <taxon>Anystina</taxon>
        <taxon>Parasitengona</taxon>
        <taxon>Trombidioidea</taxon>
        <taxon>Trombidiidae</taxon>
        <taxon>Dinothrombium</taxon>
    </lineage>
</organism>
<dbReference type="InterPro" id="IPR052241">
    <property type="entry name" value="SLC66/Scramblase_ANY1"/>
</dbReference>
<feature type="transmembrane region" description="Helical" evidence="8">
    <location>
        <begin position="78"/>
        <end position="99"/>
    </location>
</feature>
<evidence type="ECO:0000256" key="5">
    <source>
        <dbReference type="ARBA" id="ARBA00023136"/>
    </source>
</evidence>
<dbReference type="Proteomes" id="UP000285301">
    <property type="component" value="Unassembled WGS sequence"/>
</dbReference>
<dbReference type="GO" id="GO:0045332">
    <property type="term" value="P:phospholipid translocation"/>
    <property type="evidence" value="ECO:0007669"/>
    <property type="project" value="TreeGrafter"/>
</dbReference>
<dbReference type="GO" id="GO:0005802">
    <property type="term" value="C:trans-Golgi network"/>
    <property type="evidence" value="ECO:0007669"/>
    <property type="project" value="TreeGrafter"/>
</dbReference>
<dbReference type="Pfam" id="PF04193">
    <property type="entry name" value="PQ-loop"/>
    <property type="match status" value="2"/>
</dbReference>
<sequence length="272" mass="31319">MGRTDDNHFSFEVPSFKEFLSHSASVAIIFGGVLPYIPQYIEIKRTENADGFSTYVCLVLLLANTMRILFWFGRYFELPLLIQSVVMNIAMLTIIELCVRVRNRSIIVPQKNRFFLGMSHLHDSFSQTSCFSQFFFPDLDPKYFWNWTDFISYIECVITFTVLLGALTYYFLDSPLYVEAIGFLALFTEAMLGAPQLVKNCKNKSTVGMSKKMVILWTGGDLFKTSYFVARNAPIQFLACGILQVIIDLLIILQVIFYRNSVRKHPKTQYIS</sequence>
<keyword evidence="5 8" id="KW-0472">Membrane</keyword>
<dbReference type="PANTHER" id="PTHR14856:SF9">
    <property type="entry name" value="PQ-LOOP REPEAT-CONTAINING PROTEIN 1"/>
    <property type="match status" value="1"/>
</dbReference>
<evidence type="ECO:0000256" key="4">
    <source>
        <dbReference type="ARBA" id="ARBA00022989"/>
    </source>
</evidence>
<dbReference type="InterPro" id="IPR006603">
    <property type="entry name" value="PQ-loop_rpt"/>
</dbReference>
<evidence type="ECO:0000313" key="9">
    <source>
        <dbReference type="EMBL" id="RWS07267.1"/>
    </source>
</evidence>
<evidence type="ECO:0000256" key="2">
    <source>
        <dbReference type="ARBA" id="ARBA00022692"/>
    </source>
</evidence>
<feature type="transmembrane region" description="Helical" evidence="8">
    <location>
        <begin position="150"/>
        <end position="170"/>
    </location>
</feature>
<evidence type="ECO:0000313" key="10">
    <source>
        <dbReference type="EMBL" id="RWS07271.1"/>
    </source>
</evidence>
<dbReference type="GO" id="GO:0016020">
    <property type="term" value="C:membrane"/>
    <property type="evidence" value="ECO:0007669"/>
    <property type="project" value="UniProtKB-SubCell"/>
</dbReference>
<dbReference type="EMBL" id="NCKU01003571">
    <property type="protein sequence ID" value="RWS07271.1"/>
    <property type="molecule type" value="Genomic_DNA"/>
</dbReference>
<feature type="transmembrane region" description="Helical" evidence="8">
    <location>
        <begin position="236"/>
        <end position="258"/>
    </location>
</feature>
<evidence type="ECO:0000256" key="7">
    <source>
        <dbReference type="ARBA" id="ARBA00043159"/>
    </source>
</evidence>
<evidence type="ECO:0000256" key="3">
    <source>
        <dbReference type="ARBA" id="ARBA00022737"/>
    </source>
</evidence>
<dbReference type="GO" id="GO:0005829">
    <property type="term" value="C:cytosol"/>
    <property type="evidence" value="ECO:0007669"/>
    <property type="project" value="GOC"/>
</dbReference>
<dbReference type="STRING" id="1965070.A0A3S3QCY9"/>
<reference evidence="10 11" key="1">
    <citation type="journal article" date="2018" name="Gigascience">
        <title>Genomes of trombidid mites reveal novel predicted allergens and laterally-transferred genes associated with secondary metabolism.</title>
        <authorList>
            <person name="Dong X."/>
            <person name="Chaisiri K."/>
            <person name="Xia D."/>
            <person name="Armstrong S.D."/>
            <person name="Fang Y."/>
            <person name="Donnelly M.J."/>
            <person name="Kadowaki T."/>
            <person name="McGarry J.W."/>
            <person name="Darby A.C."/>
            <person name="Makepeace B.L."/>
        </authorList>
    </citation>
    <scope>NUCLEOTIDE SEQUENCE [LARGE SCALE GENOMIC DNA]</scope>
    <source>
        <strain evidence="10">UoL-WK</strain>
    </source>
</reference>
<accession>A0A3S3QCY9</accession>
<gene>
    <name evidence="9" type="ORF">B4U79_11609</name>
    <name evidence="10" type="ORF">B4U79_11723</name>
</gene>
<comment type="subcellular location">
    <subcellularLocation>
        <location evidence="1">Membrane</location>
        <topology evidence="1">Multi-pass membrane protein</topology>
    </subcellularLocation>
</comment>
<reference evidence="10" key="2">
    <citation type="submission" date="2018-11" db="EMBL/GenBank/DDBJ databases">
        <title>Trombidioid mite genomics.</title>
        <authorList>
            <person name="Dong X."/>
        </authorList>
    </citation>
    <scope>NUCLEOTIDE SEQUENCE</scope>
    <source>
        <strain evidence="10">UoL-WK</strain>
    </source>
</reference>
<evidence type="ECO:0000256" key="6">
    <source>
        <dbReference type="ARBA" id="ARBA00040648"/>
    </source>
</evidence>
<comment type="caution">
    <text evidence="10">The sequence shown here is derived from an EMBL/GenBank/DDBJ whole genome shotgun (WGS) entry which is preliminary data.</text>
</comment>
<feature type="transmembrane region" description="Helical" evidence="8">
    <location>
        <begin position="20"/>
        <end position="40"/>
    </location>
</feature>
<evidence type="ECO:0000313" key="11">
    <source>
        <dbReference type="Proteomes" id="UP000285301"/>
    </source>
</evidence>
<feature type="transmembrane region" description="Helical" evidence="8">
    <location>
        <begin position="52"/>
        <end position="72"/>
    </location>
</feature>
<dbReference type="Gene3D" id="1.20.1280.290">
    <property type="match status" value="2"/>
</dbReference>
<dbReference type="GO" id="GO:0005768">
    <property type="term" value="C:endosome"/>
    <property type="evidence" value="ECO:0007669"/>
    <property type="project" value="TreeGrafter"/>
</dbReference>
<proteinExistence type="predicted"/>
<evidence type="ECO:0000256" key="8">
    <source>
        <dbReference type="SAM" id="Phobius"/>
    </source>
</evidence>
<dbReference type="FunFam" id="1.20.1280.290:FF:000008">
    <property type="entry name" value="PQ-loop repeat-containing protein 1"/>
    <property type="match status" value="1"/>
</dbReference>
<dbReference type="OrthoDB" id="292213at2759"/>
<keyword evidence="3" id="KW-0677">Repeat</keyword>
<dbReference type="FunFam" id="1.20.1280.290:FF:000005">
    <property type="entry name" value="PQ-loop repeat-containing protein 1"/>
    <property type="match status" value="1"/>
</dbReference>
<protein>
    <recommendedName>
        <fullName evidence="6">Solute carrier family 66 member 2</fullName>
    </recommendedName>
    <alternativeName>
        <fullName evidence="7">PQ-loop repeat-containing protein 1</fullName>
    </alternativeName>
</protein>